<comment type="caution">
    <text evidence="1">The sequence shown here is derived from an EMBL/GenBank/DDBJ whole genome shotgun (WGS) entry which is preliminary data.</text>
</comment>
<keyword evidence="2" id="KW-1185">Reference proteome</keyword>
<gene>
    <name evidence="1" type="ORF">MKP09_20645</name>
</gene>
<sequence>MKTIYILAPEHAVMQAVADPQYCFNTVNEFLQVSGRDALSMYKWWVQKEKCDSAGISLL</sequence>
<dbReference type="EMBL" id="JAKWBL010000004">
    <property type="protein sequence ID" value="MCH5600152.1"/>
    <property type="molecule type" value="Genomic_DNA"/>
</dbReference>
<evidence type="ECO:0000313" key="1">
    <source>
        <dbReference type="EMBL" id="MCH5600152.1"/>
    </source>
</evidence>
<reference evidence="1 2" key="1">
    <citation type="submission" date="2022-02" db="EMBL/GenBank/DDBJ databases">
        <authorList>
            <person name="Min J."/>
        </authorList>
    </citation>
    <scope>NUCLEOTIDE SEQUENCE [LARGE SCALE GENOMIC DNA]</scope>
    <source>
        <strain evidence="1 2">GR10-1</strain>
    </source>
</reference>
<evidence type="ECO:0000313" key="2">
    <source>
        <dbReference type="Proteomes" id="UP001202248"/>
    </source>
</evidence>
<accession>A0ABS9SP67</accession>
<dbReference type="Proteomes" id="UP001202248">
    <property type="component" value="Unassembled WGS sequence"/>
</dbReference>
<proteinExistence type="predicted"/>
<name>A0ABS9SP67_9BACT</name>
<dbReference type="RefSeq" id="WP_240832163.1">
    <property type="nucleotide sequence ID" value="NZ_JAKWBL010000004.1"/>
</dbReference>
<organism evidence="1 2">
    <name type="scientific">Niabella ginsengisoli</name>
    <dbReference type="NCBI Taxonomy" id="522298"/>
    <lineage>
        <taxon>Bacteria</taxon>
        <taxon>Pseudomonadati</taxon>
        <taxon>Bacteroidota</taxon>
        <taxon>Chitinophagia</taxon>
        <taxon>Chitinophagales</taxon>
        <taxon>Chitinophagaceae</taxon>
        <taxon>Niabella</taxon>
    </lineage>
</organism>
<protein>
    <submittedName>
        <fullName evidence="1">Uncharacterized protein</fullName>
    </submittedName>
</protein>